<proteinExistence type="predicted"/>
<dbReference type="InterPro" id="IPR043128">
    <property type="entry name" value="Rev_trsase/Diguanyl_cyclase"/>
</dbReference>
<evidence type="ECO:0000313" key="5">
    <source>
        <dbReference type="Proteomes" id="UP000321393"/>
    </source>
</evidence>
<dbReference type="InterPro" id="IPR043502">
    <property type="entry name" value="DNA/RNA_pol_sf"/>
</dbReference>
<organism evidence="4 5">
    <name type="scientific">Cucumis melo var. makuwa</name>
    <name type="common">Oriental melon</name>
    <dbReference type="NCBI Taxonomy" id="1194695"/>
    <lineage>
        <taxon>Eukaryota</taxon>
        <taxon>Viridiplantae</taxon>
        <taxon>Streptophyta</taxon>
        <taxon>Embryophyta</taxon>
        <taxon>Tracheophyta</taxon>
        <taxon>Spermatophyta</taxon>
        <taxon>Magnoliopsida</taxon>
        <taxon>eudicotyledons</taxon>
        <taxon>Gunneridae</taxon>
        <taxon>Pentapetalae</taxon>
        <taxon>rosids</taxon>
        <taxon>fabids</taxon>
        <taxon>Cucurbitales</taxon>
        <taxon>Cucurbitaceae</taxon>
        <taxon>Benincaseae</taxon>
        <taxon>Cucumis</taxon>
    </lineage>
</organism>
<keyword evidence="1" id="KW-0511">Multifunctional enzyme</keyword>
<dbReference type="Gene3D" id="3.30.70.270">
    <property type="match status" value="1"/>
</dbReference>
<comment type="caution">
    <text evidence="4">The sequence shown here is derived from an EMBL/GenBank/DDBJ whole genome shotgun (WGS) entry which is preliminary data.</text>
</comment>
<evidence type="ECO:0000256" key="2">
    <source>
        <dbReference type="SAM" id="Phobius"/>
    </source>
</evidence>
<dbReference type="SUPFAM" id="SSF56672">
    <property type="entry name" value="DNA/RNA polymerases"/>
    <property type="match status" value="1"/>
</dbReference>
<protein>
    <submittedName>
        <fullName evidence="4">Transposon Ty3-I Gag-Pol polyprotein</fullName>
    </submittedName>
</protein>
<dbReference type="GO" id="GO:0003676">
    <property type="term" value="F:nucleic acid binding"/>
    <property type="evidence" value="ECO:0007669"/>
    <property type="project" value="InterPro"/>
</dbReference>
<dbReference type="Pfam" id="PF17919">
    <property type="entry name" value="RT_RNaseH_2"/>
    <property type="match status" value="1"/>
</dbReference>
<dbReference type="InterPro" id="IPR050951">
    <property type="entry name" value="Retrovirus_Pol_polyprotein"/>
</dbReference>
<dbReference type="OrthoDB" id="5554229at2759"/>
<sequence>MVFRTYDGHYKFLVMSFGLKNAPATFQLLINKVFIYFLMKLFLIFVDDILIYGTDLKSHLNLLTLVSKLLRSNSLYANFKKCRFAHSRLEYLGHWVLAKGVEPNLEKVRAILEWHQPTKVQELQSFLELTSSVCSRLWTDSTTITSNDGNGCFCLVGGVCRSIRAIEVGHGVVLTRGQRPIAFFSKVLSLHTQAKSAYERELIAIVIVVQHWRSYLLGQRFMNNVANALSCMRPHVYLANLTALAILNVDVICDEVTSNVYLRQIRKDLEVISDRDPGFSMVQGNFLYKDKLVLSAHSSLIPTILHTYFRGHSGYLRMYKRISSKLYWRGTQLRRSTTYHPQMDGYTEIVNKSVETYLRCLCGEKPKKWMEWVDWVEHYQKTSNATLDEQLLEQDKVPHELKYHLERAQERMKQYADRHRREEYIVDDWVYLKLKPYRLQTVARRYSEKLSPKYFGPYQIEEKIGSIAYRLALPSTAAIHSVFHVSQLKQVLCSATLVESLPPSFTDDFEWEAILEVITCRNTIYYGLLSRIMKP</sequence>
<dbReference type="Proteomes" id="UP000321393">
    <property type="component" value="Unassembled WGS sequence"/>
</dbReference>
<dbReference type="PANTHER" id="PTHR37984">
    <property type="entry name" value="PROTEIN CBG26694"/>
    <property type="match status" value="1"/>
</dbReference>
<name>A0A5A7V3D1_CUCMM</name>
<evidence type="ECO:0000313" key="4">
    <source>
        <dbReference type="EMBL" id="KAA0062563.1"/>
    </source>
</evidence>
<dbReference type="GO" id="GO:0003824">
    <property type="term" value="F:catalytic activity"/>
    <property type="evidence" value="ECO:0007669"/>
    <property type="project" value="UniProtKB-KW"/>
</dbReference>
<dbReference type="SUPFAM" id="SSF53098">
    <property type="entry name" value="Ribonuclease H-like"/>
    <property type="match status" value="1"/>
</dbReference>
<dbReference type="InterPro" id="IPR036397">
    <property type="entry name" value="RNaseH_sf"/>
</dbReference>
<keyword evidence="2" id="KW-1133">Transmembrane helix</keyword>
<dbReference type="PROSITE" id="PS50878">
    <property type="entry name" value="RT_POL"/>
    <property type="match status" value="1"/>
</dbReference>
<dbReference type="AlphaFoldDB" id="A0A5A7V3D1"/>
<dbReference type="InterPro" id="IPR056924">
    <property type="entry name" value="SH3_Tf2-1"/>
</dbReference>
<reference evidence="4 5" key="1">
    <citation type="submission" date="2019-08" db="EMBL/GenBank/DDBJ databases">
        <title>Draft genome sequences of two oriental melons (Cucumis melo L. var makuwa).</title>
        <authorList>
            <person name="Kwon S.-Y."/>
        </authorList>
    </citation>
    <scope>NUCLEOTIDE SEQUENCE [LARGE SCALE GENOMIC DNA]</scope>
    <source>
        <strain evidence="5">cv. SW 3</strain>
        <tissue evidence="4">Leaf</tissue>
    </source>
</reference>
<evidence type="ECO:0000259" key="3">
    <source>
        <dbReference type="PROSITE" id="PS50878"/>
    </source>
</evidence>
<dbReference type="Pfam" id="PF00078">
    <property type="entry name" value="RVT_1"/>
    <property type="match status" value="1"/>
</dbReference>
<keyword evidence="2" id="KW-0812">Transmembrane</keyword>
<feature type="transmembrane region" description="Helical" evidence="2">
    <location>
        <begin position="33"/>
        <end position="53"/>
    </location>
</feature>
<gene>
    <name evidence="4" type="ORF">E6C27_scaffold79G00510</name>
</gene>
<dbReference type="CDD" id="cd01647">
    <property type="entry name" value="RT_LTR"/>
    <property type="match status" value="1"/>
</dbReference>
<dbReference type="EMBL" id="SSTE01004244">
    <property type="protein sequence ID" value="KAA0062563.1"/>
    <property type="molecule type" value="Genomic_DNA"/>
</dbReference>
<feature type="domain" description="Reverse transcriptase" evidence="3">
    <location>
        <begin position="1"/>
        <end position="96"/>
    </location>
</feature>
<keyword evidence="2" id="KW-0472">Membrane</keyword>
<dbReference type="InterPro" id="IPR000477">
    <property type="entry name" value="RT_dom"/>
</dbReference>
<dbReference type="PANTHER" id="PTHR37984:SF5">
    <property type="entry name" value="PROTEIN NYNRIN-LIKE"/>
    <property type="match status" value="1"/>
</dbReference>
<dbReference type="Gene3D" id="3.30.420.10">
    <property type="entry name" value="Ribonuclease H-like superfamily/Ribonuclease H"/>
    <property type="match status" value="1"/>
</dbReference>
<dbReference type="InterPro" id="IPR012337">
    <property type="entry name" value="RNaseH-like_sf"/>
</dbReference>
<accession>A0A5A7V3D1</accession>
<dbReference type="Pfam" id="PF24626">
    <property type="entry name" value="SH3_Tf2-1"/>
    <property type="match status" value="1"/>
</dbReference>
<evidence type="ECO:0000256" key="1">
    <source>
        <dbReference type="ARBA" id="ARBA00023268"/>
    </source>
</evidence>
<dbReference type="InterPro" id="IPR041577">
    <property type="entry name" value="RT_RNaseH_2"/>
</dbReference>